<dbReference type="EMBL" id="QGKY02002305">
    <property type="protein sequence ID" value="KAF2531448.1"/>
    <property type="molecule type" value="Genomic_DNA"/>
</dbReference>
<organism evidence="1">
    <name type="scientific">Brassica cretica</name>
    <name type="common">Mustard</name>
    <dbReference type="NCBI Taxonomy" id="69181"/>
    <lineage>
        <taxon>Eukaryota</taxon>
        <taxon>Viridiplantae</taxon>
        <taxon>Streptophyta</taxon>
        <taxon>Embryophyta</taxon>
        <taxon>Tracheophyta</taxon>
        <taxon>Spermatophyta</taxon>
        <taxon>Magnoliopsida</taxon>
        <taxon>eudicotyledons</taxon>
        <taxon>Gunneridae</taxon>
        <taxon>Pentapetalae</taxon>
        <taxon>rosids</taxon>
        <taxon>malvids</taxon>
        <taxon>Brassicales</taxon>
        <taxon>Brassicaceae</taxon>
        <taxon>Brassiceae</taxon>
        <taxon>Brassica</taxon>
    </lineage>
</organism>
<dbReference type="PANTHER" id="PTHR47165">
    <property type="entry name" value="OS03G0429900 PROTEIN"/>
    <property type="match status" value="1"/>
</dbReference>
<dbReference type="SUPFAM" id="SSF50249">
    <property type="entry name" value="Nucleic acid-binding proteins"/>
    <property type="match status" value="1"/>
</dbReference>
<reference evidence="1" key="1">
    <citation type="submission" date="2019-12" db="EMBL/GenBank/DDBJ databases">
        <title>Genome sequencing and annotation of Brassica cretica.</title>
        <authorList>
            <person name="Studholme D.J."/>
            <person name="Sarris P.F."/>
        </authorList>
    </citation>
    <scope>NUCLEOTIDE SEQUENCE</scope>
    <source>
        <strain evidence="1">PFS-102/07</strain>
        <tissue evidence="1">Leaf</tissue>
    </source>
</reference>
<dbReference type="PANTHER" id="PTHR47165:SF4">
    <property type="entry name" value="OS03G0429900 PROTEIN"/>
    <property type="match status" value="1"/>
</dbReference>
<name>A0A8S9FGX4_BRACR</name>
<dbReference type="InterPro" id="IPR012340">
    <property type="entry name" value="NA-bd_OB-fold"/>
</dbReference>
<accession>A0A8S9FGX4</accession>
<protein>
    <recommendedName>
        <fullName evidence="2">Replication factor A C-terminal domain-containing protein</fullName>
    </recommendedName>
</protein>
<sequence length="371" mass="41123">MEIVEYARLSLLPCRRRVTIDLLNHAFFTLRRCQIRINIIFFSDLKTGGCSSVVDARLLRFWEARNVKRGVNYDASHHQCGSAFKILGEAWRRIKFDEITKPVSPLSKEGFWFRNLAELVGLANTNTQLPGEITAVKSIVSELPEDKNCVMATIKMENDVSVTLSLFDSQVVALHKNLEDMHVDPKVIVATNINPKMVGGRLFLNATSGTHIYFDRETSAGETCFYKDTGLLSVAPLLRAYAEVENVTMAELKIFIIMASSQEIDFLCPGRVSRVDTYKGWCYVACSKYSSKLHRSASAFECVSCSNSHAVGALRYRVELVVADDTGEGTSWKSCIHGSYGGSESAGKKPAVNAHKMADTSSNVVKKARVG</sequence>
<dbReference type="Gene3D" id="2.40.50.140">
    <property type="entry name" value="Nucleic acid-binding proteins"/>
    <property type="match status" value="1"/>
</dbReference>
<comment type="caution">
    <text evidence="1">The sequence shown here is derived from an EMBL/GenBank/DDBJ whole genome shotgun (WGS) entry which is preliminary data.</text>
</comment>
<dbReference type="AlphaFoldDB" id="A0A8S9FGX4"/>
<gene>
    <name evidence="1" type="ORF">F2Q70_00032407</name>
</gene>
<proteinExistence type="predicted"/>
<evidence type="ECO:0008006" key="2">
    <source>
        <dbReference type="Google" id="ProtNLM"/>
    </source>
</evidence>
<evidence type="ECO:0000313" key="1">
    <source>
        <dbReference type="EMBL" id="KAF2531448.1"/>
    </source>
</evidence>